<proteinExistence type="predicted"/>
<protein>
    <submittedName>
        <fullName evidence="2">Protein phosphatase</fullName>
        <ecNumber evidence="2">3.1.3.16</ecNumber>
    </submittedName>
</protein>
<dbReference type="PROSITE" id="PS51746">
    <property type="entry name" value="PPM_2"/>
    <property type="match status" value="1"/>
</dbReference>
<dbReference type="GO" id="GO:0004722">
    <property type="term" value="F:protein serine/threonine phosphatase activity"/>
    <property type="evidence" value="ECO:0007669"/>
    <property type="project" value="UniProtKB-EC"/>
</dbReference>
<feature type="domain" description="PPM-type phosphatase" evidence="1">
    <location>
        <begin position="4"/>
        <end position="243"/>
    </location>
</feature>
<dbReference type="SMART" id="SM00332">
    <property type="entry name" value="PP2Cc"/>
    <property type="match status" value="1"/>
</dbReference>
<gene>
    <name evidence="2" type="ORF">JOC54_000826</name>
</gene>
<organism evidence="2 3">
    <name type="scientific">Shouchella xiaoxiensis</name>
    <dbReference type="NCBI Taxonomy" id="766895"/>
    <lineage>
        <taxon>Bacteria</taxon>
        <taxon>Bacillati</taxon>
        <taxon>Bacillota</taxon>
        <taxon>Bacilli</taxon>
        <taxon>Bacillales</taxon>
        <taxon>Bacillaceae</taxon>
        <taxon>Shouchella</taxon>
    </lineage>
</organism>
<dbReference type="Gene3D" id="3.60.40.10">
    <property type="entry name" value="PPM-type phosphatase domain"/>
    <property type="match status" value="1"/>
</dbReference>
<accession>A0ABS2SQ01</accession>
<evidence type="ECO:0000313" key="2">
    <source>
        <dbReference type="EMBL" id="MBM7837595.1"/>
    </source>
</evidence>
<keyword evidence="3" id="KW-1185">Reference proteome</keyword>
<dbReference type="SMART" id="SM00331">
    <property type="entry name" value="PP2C_SIG"/>
    <property type="match status" value="1"/>
</dbReference>
<evidence type="ECO:0000259" key="1">
    <source>
        <dbReference type="PROSITE" id="PS51746"/>
    </source>
</evidence>
<keyword evidence="2" id="KW-0378">Hydrolase</keyword>
<dbReference type="Proteomes" id="UP001179280">
    <property type="component" value="Unassembled WGS sequence"/>
</dbReference>
<dbReference type="SUPFAM" id="SSF81606">
    <property type="entry name" value="PP2C-like"/>
    <property type="match status" value="1"/>
</dbReference>
<dbReference type="Pfam" id="PF13672">
    <property type="entry name" value="PP2C_2"/>
    <property type="match status" value="1"/>
</dbReference>
<dbReference type="InterPro" id="IPR036457">
    <property type="entry name" value="PPM-type-like_dom_sf"/>
</dbReference>
<evidence type="ECO:0000313" key="3">
    <source>
        <dbReference type="Proteomes" id="UP001179280"/>
    </source>
</evidence>
<dbReference type="EMBL" id="JAFBCV010000002">
    <property type="protein sequence ID" value="MBM7837595.1"/>
    <property type="molecule type" value="Genomic_DNA"/>
</dbReference>
<dbReference type="InterPro" id="IPR001932">
    <property type="entry name" value="PPM-type_phosphatase-like_dom"/>
</dbReference>
<name>A0ABS2SQ01_9BACI</name>
<dbReference type="InterPro" id="IPR015655">
    <property type="entry name" value="PP2C"/>
</dbReference>
<reference evidence="2" key="1">
    <citation type="submission" date="2021-01" db="EMBL/GenBank/DDBJ databases">
        <title>Genomic Encyclopedia of Type Strains, Phase IV (KMG-IV): sequencing the most valuable type-strain genomes for metagenomic binning, comparative biology and taxonomic classification.</title>
        <authorList>
            <person name="Goeker M."/>
        </authorList>
    </citation>
    <scope>NUCLEOTIDE SEQUENCE</scope>
    <source>
        <strain evidence="2">DSM 21943</strain>
    </source>
</reference>
<sequence>MIESTTFLTDIGKIRSHNEDNGGIFSTDVGTLAVVADGMGGHSAGDVASRIATEVLEAEWQAVSNELTASEAETFLQNAFKHVNDAIYHYAKEHPECEGMGTTAIAALCTQEYTTVAHVGDSRAYVFDDKQLKQVTHDHSLVAELVRTGQISEEEADHHPRKNVVLRALGTEEQVKIDSYTLQSDLIRVLMICSDGLSNKLKTSELQVEVEREDELSAIAKSLVARANDRGGEDNISIALVRFDREIGE</sequence>
<dbReference type="NCBIfam" id="NF033484">
    <property type="entry name" value="Stp1_PP2C_phos"/>
    <property type="match status" value="1"/>
</dbReference>
<dbReference type="PANTHER" id="PTHR47992">
    <property type="entry name" value="PROTEIN PHOSPHATASE"/>
    <property type="match status" value="1"/>
</dbReference>
<comment type="caution">
    <text evidence="2">The sequence shown here is derived from an EMBL/GenBank/DDBJ whole genome shotgun (WGS) entry which is preliminary data.</text>
</comment>
<dbReference type="CDD" id="cd00143">
    <property type="entry name" value="PP2Cc"/>
    <property type="match status" value="1"/>
</dbReference>
<dbReference type="EC" id="3.1.3.16" evidence="2"/>